<sequence>SPKFDCVVVVRCCCGGVWIWRCRCVVDEVSLYLVDLYRVGVDCLEADCELRLICLSSHSTIVPSTSGSRSYFLDSDGPVTFDLRSRVSV</sequence>
<accession>A0A392Q7H2</accession>
<proteinExistence type="predicted"/>
<feature type="non-terminal residue" evidence="1">
    <location>
        <position position="1"/>
    </location>
</feature>
<evidence type="ECO:0000313" key="2">
    <source>
        <dbReference type="Proteomes" id="UP000265520"/>
    </source>
</evidence>
<organism evidence="1 2">
    <name type="scientific">Trifolium medium</name>
    <dbReference type="NCBI Taxonomy" id="97028"/>
    <lineage>
        <taxon>Eukaryota</taxon>
        <taxon>Viridiplantae</taxon>
        <taxon>Streptophyta</taxon>
        <taxon>Embryophyta</taxon>
        <taxon>Tracheophyta</taxon>
        <taxon>Spermatophyta</taxon>
        <taxon>Magnoliopsida</taxon>
        <taxon>eudicotyledons</taxon>
        <taxon>Gunneridae</taxon>
        <taxon>Pentapetalae</taxon>
        <taxon>rosids</taxon>
        <taxon>fabids</taxon>
        <taxon>Fabales</taxon>
        <taxon>Fabaceae</taxon>
        <taxon>Papilionoideae</taxon>
        <taxon>50 kb inversion clade</taxon>
        <taxon>NPAAA clade</taxon>
        <taxon>Hologalegina</taxon>
        <taxon>IRL clade</taxon>
        <taxon>Trifolieae</taxon>
        <taxon>Trifolium</taxon>
    </lineage>
</organism>
<name>A0A392Q7H2_9FABA</name>
<reference evidence="1 2" key="1">
    <citation type="journal article" date="2018" name="Front. Plant Sci.">
        <title>Red Clover (Trifolium pratense) and Zigzag Clover (T. medium) - A Picture of Genomic Similarities and Differences.</title>
        <authorList>
            <person name="Dluhosova J."/>
            <person name="Istvanek J."/>
            <person name="Nedelnik J."/>
            <person name="Repkova J."/>
        </authorList>
    </citation>
    <scope>NUCLEOTIDE SEQUENCE [LARGE SCALE GENOMIC DNA]</scope>
    <source>
        <strain evidence="2">cv. 10/8</strain>
        <tissue evidence="1">Leaf</tissue>
    </source>
</reference>
<dbReference type="EMBL" id="LXQA010119103">
    <property type="protein sequence ID" value="MCI20271.1"/>
    <property type="molecule type" value="Genomic_DNA"/>
</dbReference>
<comment type="caution">
    <text evidence="1">The sequence shown here is derived from an EMBL/GenBank/DDBJ whole genome shotgun (WGS) entry which is preliminary data.</text>
</comment>
<dbReference type="AlphaFoldDB" id="A0A392Q7H2"/>
<protein>
    <submittedName>
        <fullName evidence="1">Uncharacterized protein</fullName>
    </submittedName>
</protein>
<evidence type="ECO:0000313" key="1">
    <source>
        <dbReference type="EMBL" id="MCI20271.1"/>
    </source>
</evidence>
<keyword evidence="2" id="KW-1185">Reference proteome</keyword>
<dbReference type="Proteomes" id="UP000265520">
    <property type="component" value="Unassembled WGS sequence"/>
</dbReference>